<dbReference type="EMBL" id="CM042880">
    <property type="protein sequence ID" value="KAI4388135.1"/>
    <property type="molecule type" value="Genomic_DNA"/>
</dbReference>
<name>A0ACB9SAB8_9MYRT</name>
<dbReference type="Proteomes" id="UP001057402">
    <property type="component" value="Chromosome 1"/>
</dbReference>
<evidence type="ECO:0000313" key="2">
    <source>
        <dbReference type="Proteomes" id="UP001057402"/>
    </source>
</evidence>
<reference evidence="2" key="1">
    <citation type="journal article" date="2023" name="Front. Plant Sci.">
        <title>Chromosomal-level genome assembly of Melastoma candidum provides insights into trichome evolution.</title>
        <authorList>
            <person name="Zhong Y."/>
            <person name="Wu W."/>
            <person name="Sun C."/>
            <person name="Zou P."/>
            <person name="Liu Y."/>
            <person name="Dai S."/>
            <person name="Zhou R."/>
        </authorList>
    </citation>
    <scope>NUCLEOTIDE SEQUENCE [LARGE SCALE GENOMIC DNA]</scope>
</reference>
<gene>
    <name evidence="1" type="ORF">MLD38_000493</name>
</gene>
<protein>
    <submittedName>
        <fullName evidence="1">Uncharacterized protein</fullName>
    </submittedName>
</protein>
<evidence type="ECO:0000313" key="1">
    <source>
        <dbReference type="EMBL" id="KAI4388135.1"/>
    </source>
</evidence>
<proteinExistence type="predicted"/>
<organism evidence="1 2">
    <name type="scientific">Melastoma candidum</name>
    <dbReference type="NCBI Taxonomy" id="119954"/>
    <lineage>
        <taxon>Eukaryota</taxon>
        <taxon>Viridiplantae</taxon>
        <taxon>Streptophyta</taxon>
        <taxon>Embryophyta</taxon>
        <taxon>Tracheophyta</taxon>
        <taxon>Spermatophyta</taxon>
        <taxon>Magnoliopsida</taxon>
        <taxon>eudicotyledons</taxon>
        <taxon>Gunneridae</taxon>
        <taxon>Pentapetalae</taxon>
        <taxon>rosids</taxon>
        <taxon>malvids</taxon>
        <taxon>Myrtales</taxon>
        <taxon>Melastomataceae</taxon>
        <taxon>Melastomatoideae</taxon>
        <taxon>Melastomateae</taxon>
        <taxon>Melastoma</taxon>
    </lineage>
</organism>
<keyword evidence="2" id="KW-1185">Reference proteome</keyword>
<accession>A0ACB9SAB8</accession>
<sequence length="495" mass="54382">MPSSDVPPLLDPVYQEQEEDDEEEEEEEDETDVRRGRRWRCGMMTRKKKMTMLLKEAKQQTLFSLPMILTNIFIYAIPLASVMFAGHLGELYLAGSTLANSWATVTGFAFMTGLSGALETLCGQAFGAGLYKTLGIHLQASCIVSFLFSVLISIIWFFTKPILLLLHQDADIASTAALYMRFLIPGIFAYGFLQNMIRFMQTQTVVLPLIAFLGVPFVVHLGITYGLVYWTSLGYVGAPLAVSISLWLSFFALAWYICCARSLQNTRARLTSESFGYVLTNLRLGLPSAAMVCLEYWAFEILVLLAGLMEDAEETTSLIAMCVNTEAIAYMIIYGLSAAASTRVSNELGAGRPKRAKTATYVSMMLSILLAIVFVIALSFGHEAWAGLFSDSTSIIASFGYMTPFLAISITVDSIQGILSGVARGCGWQHLVVLVNLGTFYLIGFPVAILLGFKYKLHAKGLWIGLICGLCSQAIGLIFLTLLSKWTRSDLIAHA</sequence>
<comment type="caution">
    <text evidence="1">The sequence shown here is derived from an EMBL/GenBank/DDBJ whole genome shotgun (WGS) entry which is preliminary data.</text>
</comment>